<comment type="caution">
    <text evidence="14">The sequence shown here is derived from an EMBL/GenBank/DDBJ whole genome shotgun (WGS) entry which is preliminary data.</text>
</comment>
<feature type="binding site" evidence="12">
    <location>
        <position position="340"/>
    </location>
    <ligand>
        <name>Mg(2+)</name>
        <dbReference type="ChEBI" id="CHEBI:18420"/>
    </ligand>
</feature>
<evidence type="ECO:0000256" key="11">
    <source>
        <dbReference type="PIRSR" id="PIRSR601019-1"/>
    </source>
</evidence>
<evidence type="ECO:0000256" key="2">
    <source>
        <dbReference type="ARBA" id="ARBA00022723"/>
    </source>
</evidence>
<comment type="similarity">
    <text evidence="10">Belongs to the G-alpha family. XLG subfamily.</text>
</comment>
<dbReference type="GO" id="GO:0007186">
    <property type="term" value="P:G protein-coupled receptor signaling pathway"/>
    <property type="evidence" value="ECO:0007669"/>
    <property type="project" value="InterPro"/>
</dbReference>
<evidence type="ECO:0000256" key="7">
    <source>
        <dbReference type="ARBA" id="ARBA00023134"/>
    </source>
</evidence>
<evidence type="ECO:0000256" key="13">
    <source>
        <dbReference type="SAM" id="MobiDB-lite"/>
    </source>
</evidence>
<dbReference type="Pfam" id="PF00503">
    <property type="entry name" value="G-alpha"/>
    <property type="match status" value="1"/>
</dbReference>
<gene>
    <name evidence="14" type="ORF">TEA_021461</name>
</gene>
<keyword evidence="15" id="KW-1185">Reference proteome</keyword>
<keyword evidence="5" id="KW-0862">Zinc</keyword>
<organism evidence="14 15">
    <name type="scientific">Camellia sinensis var. sinensis</name>
    <name type="common">China tea</name>
    <dbReference type="NCBI Taxonomy" id="542762"/>
    <lineage>
        <taxon>Eukaryota</taxon>
        <taxon>Viridiplantae</taxon>
        <taxon>Streptophyta</taxon>
        <taxon>Embryophyta</taxon>
        <taxon>Tracheophyta</taxon>
        <taxon>Spermatophyta</taxon>
        <taxon>Magnoliopsida</taxon>
        <taxon>eudicotyledons</taxon>
        <taxon>Gunneridae</taxon>
        <taxon>Pentapetalae</taxon>
        <taxon>asterids</taxon>
        <taxon>Ericales</taxon>
        <taxon>Theaceae</taxon>
        <taxon>Camellia</taxon>
    </lineage>
</organism>
<feature type="binding site" evidence="11">
    <location>
        <begin position="501"/>
        <end position="507"/>
    </location>
    <ligand>
        <name>GTP</name>
        <dbReference type="ChEBI" id="CHEBI:37565"/>
    </ligand>
</feature>
<keyword evidence="7 11" id="KW-0342">GTP-binding</keyword>
<evidence type="ECO:0000256" key="6">
    <source>
        <dbReference type="ARBA" id="ARBA00022837"/>
    </source>
</evidence>
<comment type="subcellular location">
    <subcellularLocation>
        <location evidence="1">Nucleus</location>
    </subcellularLocation>
</comment>
<dbReference type="GO" id="GO:0008270">
    <property type="term" value="F:zinc ion binding"/>
    <property type="evidence" value="ECO:0007669"/>
    <property type="project" value="UniProtKB-KW"/>
</dbReference>
<reference evidence="14 15" key="1">
    <citation type="journal article" date="2018" name="Proc. Natl. Acad. Sci. U.S.A.">
        <title>Draft genome sequence of Camellia sinensis var. sinensis provides insights into the evolution of the tea genome and tea quality.</title>
        <authorList>
            <person name="Wei C."/>
            <person name="Yang H."/>
            <person name="Wang S."/>
            <person name="Zhao J."/>
            <person name="Liu C."/>
            <person name="Gao L."/>
            <person name="Xia E."/>
            <person name="Lu Y."/>
            <person name="Tai Y."/>
            <person name="She G."/>
            <person name="Sun J."/>
            <person name="Cao H."/>
            <person name="Tong W."/>
            <person name="Gao Q."/>
            <person name="Li Y."/>
            <person name="Deng W."/>
            <person name="Jiang X."/>
            <person name="Wang W."/>
            <person name="Chen Q."/>
            <person name="Zhang S."/>
            <person name="Li H."/>
            <person name="Wu J."/>
            <person name="Wang P."/>
            <person name="Li P."/>
            <person name="Shi C."/>
            <person name="Zheng F."/>
            <person name="Jian J."/>
            <person name="Huang B."/>
            <person name="Shan D."/>
            <person name="Shi M."/>
            <person name="Fang C."/>
            <person name="Yue Y."/>
            <person name="Li F."/>
            <person name="Li D."/>
            <person name="Wei S."/>
            <person name="Han B."/>
            <person name="Jiang C."/>
            <person name="Yin Y."/>
            <person name="Xia T."/>
            <person name="Zhang Z."/>
            <person name="Bennetzen J.L."/>
            <person name="Zhao S."/>
            <person name="Wan X."/>
        </authorList>
    </citation>
    <scope>NUCLEOTIDE SEQUENCE [LARGE SCALE GENOMIC DNA]</scope>
    <source>
        <strain evidence="15">cv. Shuchazao</strain>
        <tissue evidence="14">Leaf</tissue>
    </source>
</reference>
<dbReference type="SMART" id="SM00275">
    <property type="entry name" value="G_alpha"/>
    <property type="match status" value="1"/>
</dbReference>
<evidence type="ECO:0000313" key="14">
    <source>
        <dbReference type="EMBL" id="THF94885.1"/>
    </source>
</evidence>
<dbReference type="GO" id="GO:0003924">
    <property type="term" value="F:GTPase activity"/>
    <property type="evidence" value="ECO:0007669"/>
    <property type="project" value="InterPro"/>
</dbReference>
<keyword evidence="12" id="KW-0460">Magnesium</keyword>
<dbReference type="Gene3D" id="3.40.50.300">
    <property type="entry name" value="P-loop containing nucleotide triphosphate hydrolases"/>
    <property type="match status" value="1"/>
</dbReference>
<evidence type="ECO:0000256" key="9">
    <source>
        <dbReference type="ARBA" id="ARBA00023242"/>
    </source>
</evidence>
<evidence type="ECO:0000256" key="10">
    <source>
        <dbReference type="ARBA" id="ARBA00060880"/>
    </source>
</evidence>
<dbReference type="PANTHER" id="PTHR36486">
    <property type="entry name" value="OS01G0977800 PROTEIN"/>
    <property type="match status" value="1"/>
</dbReference>
<keyword evidence="2 12" id="KW-0479">Metal-binding</keyword>
<evidence type="ECO:0000313" key="15">
    <source>
        <dbReference type="Proteomes" id="UP000306102"/>
    </source>
</evidence>
<dbReference type="PANTHER" id="PTHR36486:SF4">
    <property type="entry name" value="PH DOMAIN-CONTAINING PROTEIN"/>
    <property type="match status" value="1"/>
</dbReference>
<feature type="region of interest" description="Disordered" evidence="13">
    <location>
        <begin position="710"/>
        <end position="748"/>
    </location>
</feature>
<dbReference type="Gene3D" id="1.10.400.10">
    <property type="entry name" value="GI Alpha 1, domain 2-like"/>
    <property type="match status" value="1"/>
</dbReference>
<protein>
    <submittedName>
        <fullName evidence="14">Uncharacterized protein</fullName>
    </submittedName>
</protein>
<evidence type="ECO:0000256" key="5">
    <source>
        <dbReference type="ARBA" id="ARBA00022833"/>
    </source>
</evidence>
<keyword evidence="9" id="KW-0539">Nucleus</keyword>
<dbReference type="FunFam" id="1.10.400.10:FF:000005">
    <property type="entry name" value="Extra-large guanine nucleotide-binding protein 3"/>
    <property type="match status" value="1"/>
</dbReference>
<dbReference type="STRING" id="542762.A0A4S4D1C8"/>
<evidence type="ECO:0000256" key="8">
    <source>
        <dbReference type="ARBA" id="ARBA00023224"/>
    </source>
</evidence>
<dbReference type="GO" id="GO:0005634">
    <property type="term" value="C:nucleus"/>
    <property type="evidence" value="ECO:0007669"/>
    <property type="project" value="UniProtKB-SubCell"/>
</dbReference>
<keyword evidence="8" id="KW-0807">Transducer</keyword>
<dbReference type="InterPro" id="IPR027417">
    <property type="entry name" value="P-loop_NTPase"/>
</dbReference>
<keyword evidence="3 11" id="KW-0547">Nucleotide-binding</keyword>
<keyword evidence="6" id="KW-0106">Calcium</keyword>
<feature type="compositionally biased region" description="Low complexity" evidence="13">
    <location>
        <begin position="727"/>
        <end position="746"/>
    </location>
</feature>
<evidence type="ECO:0000256" key="4">
    <source>
        <dbReference type="ARBA" id="ARBA00022771"/>
    </source>
</evidence>
<accession>A0A4S4D1C8</accession>
<dbReference type="InterPro" id="IPR053057">
    <property type="entry name" value="XLG_GTP-binding"/>
</dbReference>
<feature type="compositionally biased region" description="Polar residues" evidence="13">
    <location>
        <begin position="712"/>
        <end position="721"/>
    </location>
</feature>
<name>A0A4S4D1C8_CAMSN</name>
<evidence type="ECO:0000256" key="1">
    <source>
        <dbReference type="ARBA" id="ARBA00004123"/>
    </source>
</evidence>
<proteinExistence type="inferred from homology"/>
<feature type="binding site" evidence="12">
    <location>
        <position position="507"/>
    </location>
    <ligand>
        <name>Mg(2+)</name>
        <dbReference type="ChEBI" id="CHEBI:18420"/>
    </ligand>
</feature>
<dbReference type="GO" id="GO:0031683">
    <property type="term" value="F:G-protein beta/gamma-subunit complex binding"/>
    <property type="evidence" value="ECO:0007669"/>
    <property type="project" value="InterPro"/>
</dbReference>
<dbReference type="GO" id="GO:0005525">
    <property type="term" value="F:GTP binding"/>
    <property type="evidence" value="ECO:0007669"/>
    <property type="project" value="UniProtKB-KW"/>
</dbReference>
<dbReference type="SUPFAM" id="SSF47895">
    <property type="entry name" value="Transducin (alpha subunit), insertion domain"/>
    <property type="match status" value="1"/>
</dbReference>
<dbReference type="AlphaFoldDB" id="A0A4S4D1C8"/>
<dbReference type="InterPro" id="IPR001019">
    <property type="entry name" value="Gprotein_alpha_su"/>
</dbReference>
<keyword evidence="4" id="KW-0863">Zinc-finger</keyword>
<dbReference type="PROSITE" id="PS51882">
    <property type="entry name" value="G_ALPHA"/>
    <property type="match status" value="1"/>
</dbReference>
<dbReference type="EMBL" id="SDRB02013441">
    <property type="protein sequence ID" value="THF94885.1"/>
    <property type="molecule type" value="Genomic_DNA"/>
</dbReference>
<evidence type="ECO:0000256" key="3">
    <source>
        <dbReference type="ARBA" id="ARBA00022741"/>
    </source>
</evidence>
<feature type="binding site" evidence="11">
    <location>
        <begin position="529"/>
        <end position="533"/>
    </location>
    <ligand>
        <name>GTP</name>
        <dbReference type="ChEBI" id="CHEBI:37565"/>
    </ligand>
</feature>
<dbReference type="Proteomes" id="UP000306102">
    <property type="component" value="Unassembled WGS sequence"/>
</dbReference>
<sequence length="853" mass="95794">MVISCKSINLVSEISCGKGEDCSDESPCNVNMMSAMTSFDPESSDIIVHEGTYQDEPQIVYVKKGLCHRCLKGSCFTEKVVCIVCGARYCSNCVLRAMGSMPEGRKCITCVSSPVHESRRGTLGKCSWGLKQLLTDLNVKQIMRAEISCEANQLPSEVVYVNGKPLCHEELVRLQTCPNPPKKLKPGMYWYDKISGFWGKEGQKPCQIISAQLEVGDSIKRNASNGNTNILINNREITKAELRMLQFSGILCEGNLHLWLSKDGSYQEEGQNNVTGRRKLWDKTGTKLVCALLSLPIPPEHANSSGKEVVNLGNGVVPNYLAQKTLNKFLLVGYDKSGTSTIFKQARMVYNVCFSEDERQNIKPMIQSSLYGYLVILLEARERFEEECLTEMRKKSIDKPGPSGSGGQIDEKNIYSINPRLKAFSDWLLQEMISGNLEVIFPAASHAYAPVVEELWKDGALQATYNRRNEICMLPKVAHYFLDRAVEISRTDYEPSDMDILYAEGSTSSNGLVCMEFSFPKSTQDSFMDPADQNDLLQRYQLIRFHASNLEENCKWLEMFEDIDLILYCTMPSNDRVAEVMELSMQSNVTDEETQVPGPKRPGHVRTYGLSSSLTDVIGGGYRQSQEQTQIIQMQLQEQFNQYRVQLEMQMKEMMGAMRTEMQDTIQSQQTVIQAQQTRVEHLEYQLQAMSGPVAPAATPLDSLHNRHVPRASSTHRTATWSEPVPHSQQQSHASTSSFSRHLSSQEVHSIIKEEEEEEEKVVDGTNSWVQIFSVAMPGLVDKWTSELAKLRNKKDRMIFEAGSSPTTPESSQMAQAHEKSSINLASVMPKLNLPLLTYSEASVSMLVECFSP</sequence>
<dbReference type="InterPro" id="IPR011025">
    <property type="entry name" value="GproteinA_insert"/>
</dbReference>
<evidence type="ECO:0000256" key="12">
    <source>
        <dbReference type="PIRSR" id="PIRSR601019-2"/>
    </source>
</evidence>